<protein>
    <submittedName>
        <fullName evidence="1">SymE family type I addiction module toxin</fullName>
    </submittedName>
</protein>
<accession>A0AAW9HCE1</accession>
<dbReference type="AlphaFoldDB" id="A0AAW9HCE1"/>
<gene>
    <name evidence="1" type="ORF">SOV92_09650</name>
</gene>
<dbReference type="Proteomes" id="UP001269968">
    <property type="component" value="Unassembled WGS sequence"/>
</dbReference>
<sequence>MDDNVTLILASDWLTQSGLLGQPLIIEVLPDNYSG</sequence>
<comment type="caution">
    <text evidence="1">The sequence shown here is derived from an EMBL/GenBank/DDBJ whole genome shotgun (WGS) entry which is preliminary data.</text>
</comment>
<name>A0AAW9HCE1_9GAMM</name>
<organism evidence="1 2">
    <name type="scientific">Pectobacterium brasiliense</name>
    <dbReference type="NCBI Taxonomy" id="180957"/>
    <lineage>
        <taxon>Bacteria</taxon>
        <taxon>Pseudomonadati</taxon>
        <taxon>Pseudomonadota</taxon>
        <taxon>Gammaproteobacteria</taxon>
        <taxon>Enterobacterales</taxon>
        <taxon>Pectobacteriaceae</taxon>
        <taxon>Pectobacterium</taxon>
    </lineage>
</organism>
<evidence type="ECO:0000313" key="1">
    <source>
        <dbReference type="EMBL" id="MDY4378089.1"/>
    </source>
</evidence>
<reference evidence="1" key="1">
    <citation type="submission" date="2023-11" db="EMBL/GenBank/DDBJ databases">
        <title>Comparative genomics revealed phylogeny of phytopathogenic Pectobacterium aroidearum based on whole-genome sequencing and function of putative horizontal acquire islands in P. aroidearum PccS1.</title>
        <authorList>
            <person name="Fan J."/>
            <person name="Yang L."/>
        </authorList>
    </citation>
    <scope>NUCLEOTIDE SEQUENCE</scope>
    <source>
        <strain evidence="1">NJAU140</strain>
    </source>
</reference>
<proteinExistence type="predicted"/>
<evidence type="ECO:0000313" key="2">
    <source>
        <dbReference type="Proteomes" id="UP001269968"/>
    </source>
</evidence>
<dbReference type="EMBL" id="JAXHOZ010000037">
    <property type="protein sequence ID" value="MDY4378089.1"/>
    <property type="molecule type" value="Genomic_DNA"/>
</dbReference>